<dbReference type="SMART" id="SM00015">
    <property type="entry name" value="IQ"/>
    <property type="match status" value="1"/>
</dbReference>
<dbReference type="GO" id="GO:0016459">
    <property type="term" value="C:myosin complex"/>
    <property type="evidence" value="ECO:0007669"/>
    <property type="project" value="UniProtKB-KW"/>
</dbReference>
<protein>
    <submittedName>
        <fullName evidence="12">CLUMA_CG007571, isoform A</fullName>
    </submittedName>
</protein>
<dbReference type="FunFam" id="1.10.10.820:FF:000001">
    <property type="entry name" value="Myosin heavy chain"/>
    <property type="match status" value="1"/>
</dbReference>
<organism evidence="12 13">
    <name type="scientific">Clunio marinus</name>
    <dbReference type="NCBI Taxonomy" id="568069"/>
    <lineage>
        <taxon>Eukaryota</taxon>
        <taxon>Metazoa</taxon>
        <taxon>Ecdysozoa</taxon>
        <taxon>Arthropoda</taxon>
        <taxon>Hexapoda</taxon>
        <taxon>Insecta</taxon>
        <taxon>Pterygota</taxon>
        <taxon>Neoptera</taxon>
        <taxon>Endopterygota</taxon>
        <taxon>Diptera</taxon>
        <taxon>Nematocera</taxon>
        <taxon>Chironomoidea</taxon>
        <taxon>Chironomidae</taxon>
        <taxon>Clunio</taxon>
    </lineage>
</organism>
<keyword evidence="5" id="KW-0446">Lipid-binding</keyword>
<feature type="domain" description="Myosin motor" evidence="10">
    <location>
        <begin position="8"/>
        <end position="687"/>
    </location>
</feature>
<keyword evidence="3 9" id="KW-0547">Nucleotide-binding</keyword>
<dbReference type="PANTHER" id="PTHR13140">
    <property type="entry name" value="MYOSIN"/>
    <property type="match status" value="1"/>
</dbReference>
<evidence type="ECO:0000256" key="5">
    <source>
        <dbReference type="ARBA" id="ARBA00023121"/>
    </source>
</evidence>
<dbReference type="SUPFAM" id="SSF52540">
    <property type="entry name" value="P-loop containing nucleoside triphosphate hydrolases"/>
    <property type="match status" value="1"/>
</dbReference>
<gene>
    <name evidence="12" type="primary">putative Myosin-IA</name>
    <name evidence="12" type="ORF">CLUMA_CG007571</name>
</gene>
<dbReference type="PROSITE" id="PS50096">
    <property type="entry name" value="IQ"/>
    <property type="match status" value="1"/>
</dbReference>
<dbReference type="Gene3D" id="1.20.120.720">
    <property type="entry name" value="Myosin VI head, motor domain, U50 subdomain"/>
    <property type="match status" value="1"/>
</dbReference>
<dbReference type="PROSITE" id="PS51456">
    <property type="entry name" value="MYOSIN_MOTOR"/>
    <property type="match status" value="1"/>
</dbReference>
<dbReference type="AlphaFoldDB" id="A0A1J1I120"/>
<dbReference type="EMBL" id="CVRI01000038">
    <property type="protein sequence ID" value="CRK94047.1"/>
    <property type="molecule type" value="Genomic_DNA"/>
</dbReference>
<evidence type="ECO:0000313" key="12">
    <source>
        <dbReference type="EMBL" id="CRK94047.1"/>
    </source>
</evidence>
<dbReference type="Gene3D" id="1.10.10.820">
    <property type="match status" value="1"/>
</dbReference>
<dbReference type="PROSITE" id="PS51757">
    <property type="entry name" value="TH1"/>
    <property type="match status" value="1"/>
</dbReference>
<dbReference type="GO" id="GO:0005886">
    <property type="term" value="C:plasma membrane"/>
    <property type="evidence" value="ECO:0007669"/>
    <property type="project" value="UniProtKB-SubCell"/>
</dbReference>
<evidence type="ECO:0000256" key="6">
    <source>
        <dbReference type="ARBA" id="ARBA00023123"/>
    </source>
</evidence>
<dbReference type="GO" id="GO:0006897">
    <property type="term" value="P:endocytosis"/>
    <property type="evidence" value="ECO:0007669"/>
    <property type="project" value="TreeGrafter"/>
</dbReference>
<evidence type="ECO:0000256" key="8">
    <source>
        <dbReference type="ARBA" id="ARBA00023203"/>
    </source>
</evidence>
<proteinExistence type="inferred from homology"/>
<sequence length="1006" mass="116393">MTMREQEVGVFDFVLLDEITLEKFMQNLKKRYQAGKIYTYIGEVAVSVNPYRSLNIYANEFITKYKGRELFENPPHIYAVADAAYRVLRQQNKNTCIMISGESGAGKTEASKIIMKYIAAVTNAHSQNDIERVKNVLIQSNTILETFGNAKTNRNDNSSRFGKYMDIEFDFKHDPVGGIITNFLLEKSRIVKQQPGERSFHCFYQLLRGSNDAELRQYELSRDPSNYHYTNQGSTETLSEKNDYKATALAFKAFGFSVEEINCVWRTIAAILHLGNVNFGAEDDEIIVKNKSQTKTLAKMLMVTENELSTALTQRVIAAHGDIMKKSHDQVQAEFGRDALAKAIYDRLFTWIVERINKAIEVPNKNLQKRFNRVIGVLDIYGFEIFDNNSFEQFCINYCNEKLQQLFIELEQQEYQREGIEWTNVEYFNNQIICDLVEAPHKGIIAITDEACLTVGKVNDEMLLEAMDQKLAHHKHFSSRQLKPMDKELKHKVDFRITHYAGDVIYSIIGFIDKNKDTLFQDFKRLLYNSKDKILSSMWPEGAQDITKTTKRPLTAGTIFQKSMSDLVATLLSKEPFYVRCIKPNDIKSPTMFDDVRIEHQVRYLGLLENVRVRRAGFVHRQRYDKFLLRYKMLSQYTWPNFRGGSDKDGVRVLLEEKRLINDCKFGHTKVFIRSPRTLFQLERERNEMIPNIVILLQKQVRGWICRQQYKKMKAAATIMRIYRQLKLRGYVAMLAQRFQHAKKMRDYGKSIQWPTPPIVGKSAEKHLKQLFYNWRASMILKRYPRSEWPQLRLQIITATALKKRRKFWGQERKWLGNYLSISTENSNYSPFNASVNNIKNTDQYKAIVFSSFIKKFNKCNKSADRSIIITDAAIYKLDGAKNKFKNMKRSVPIKEISSISVSPGRDQLIVFHSHHNNDLIVNLQGEHTQLKEDRVGEVIGHVCKKYYDYTGKDLPVNVSAAFPVNLGGKPRKMSIEAVAGVENVGFKHAGQVIVFEVPSSYSSSI</sequence>
<dbReference type="InterPro" id="IPR001609">
    <property type="entry name" value="Myosin_head_motor_dom-like"/>
</dbReference>
<keyword evidence="4 9" id="KW-0067">ATP-binding</keyword>
<keyword evidence="8 9" id="KW-0009">Actin-binding</keyword>
<keyword evidence="7 9" id="KW-0505">Motor protein</keyword>
<dbReference type="OrthoDB" id="6108017at2759"/>
<dbReference type="SMART" id="SM00242">
    <property type="entry name" value="MYSc"/>
    <property type="match status" value="1"/>
</dbReference>
<dbReference type="InterPro" id="IPR027417">
    <property type="entry name" value="P-loop_NTPase"/>
</dbReference>
<name>A0A1J1I120_9DIPT</name>
<dbReference type="FunFam" id="1.20.58.530:FF:000004">
    <property type="entry name" value="Unconventional myosin ID"/>
    <property type="match status" value="1"/>
</dbReference>
<keyword evidence="6 9" id="KW-0518">Myosin</keyword>
<dbReference type="PANTHER" id="PTHR13140:SF713">
    <property type="entry name" value="UNCONVENTIONAL MYOSIN ID"/>
    <property type="match status" value="1"/>
</dbReference>
<dbReference type="STRING" id="568069.A0A1J1I120"/>
<dbReference type="GO" id="GO:0005938">
    <property type="term" value="C:cell cortex"/>
    <property type="evidence" value="ECO:0007669"/>
    <property type="project" value="UniProtKB-ARBA"/>
</dbReference>
<dbReference type="GO" id="GO:0007498">
    <property type="term" value="P:mesoderm development"/>
    <property type="evidence" value="ECO:0007669"/>
    <property type="project" value="UniProtKB-ARBA"/>
</dbReference>
<dbReference type="GO" id="GO:0030048">
    <property type="term" value="P:actin filament-based movement"/>
    <property type="evidence" value="ECO:0007669"/>
    <property type="project" value="TreeGrafter"/>
</dbReference>
<dbReference type="GO" id="GO:0005524">
    <property type="term" value="F:ATP binding"/>
    <property type="evidence" value="ECO:0007669"/>
    <property type="project" value="UniProtKB-UniRule"/>
</dbReference>
<reference evidence="12 13" key="1">
    <citation type="submission" date="2015-04" db="EMBL/GenBank/DDBJ databases">
        <authorList>
            <person name="Syromyatnikov M.Y."/>
            <person name="Popov V.N."/>
        </authorList>
    </citation>
    <scope>NUCLEOTIDE SEQUENCE [LARGE SCALE GENOMIC DNA]</scope>
</reference>
<dbReference type="InterPro" id="IPR010926">
    <property type="entry name" value="Myosin_TH1"/>
</dbReference>
<keyword evidence="13" id="KW-1185">Reference proteome</keyword>
<comment type="subcellular location">
    <subcellularLocation>
        <location evidence="1">Cell membrane</location>
        <topology evidence="1">Peripheral membrane protein</topology>
        <orientation evidence="1">Cytoplasmic side</orientation>
    </subcellularLocation>
</comment>
<evidence type="ECO:0000256" key="9">
    <source>
        <dbReference type="PROSITE-ProRule" id="PRU00782"/>
    </source>
</evidence>
<evidence type="ECO:0000256" key="7">
    <source>
        <dbReference type="ARBA" id="ARBA00023175"/>
    </source>
</evidence>
<dbReference type="CDD" id="cd01378">
    <property type="entry name" value="MYSc_Myo1"/>
    <property type="match status" value="1"/>
</dbReference>
<dbReference type="Gene3D" id="1.20.58.530">
    <property type="match status" value="1"/>
</dbReference>
<evidence type="ECO:0000256" key="3">
    <source>
        <dbReference type="ARBA" id="ARBA00022741"/>
    </source>
</evidence>
<accession>A0A1J1I120</accession>
<dbReference type="InterPro" id="IPR036072">
    <property type="entry name" value="MYSc_Myo1"/>
</dbReference>
<feature type="region of interest" description="Actin-binding" evidence="9">
    <location>
        <begin position="564"/>
        <end position="586"/>
    </location>
</feature>
<dbReference type="PRINTS" id="PR00193">
    <property type="entry name" value="MYOSINHEAVY"/>
</dbReference>
<evidence type="ECO:0000259" key="11">
    <source>
        <dbReference type="PROSITE" id="PS51757"/>
    </source>
</evidence>
<evidence type="ECO:0000256" key="2">
    <source>
        <dbReference type="ARBA" id="ARBA00008314"/>
    </source>
</evidence>
<dbReference type="Pfam" id="PF00063">
    <property type="entry name" value="Myosin_head"/>
    <property type="match status" value="1"/>
</dbReference>
<dbReference type="GO" id="GO:0048803">
    <property type="term" value="P:imaginal disc-derived male genitalia morphogenesis"/>
    <property type="evidence" value="ECO:0007669"/>
    <property type="project" value="UniProtKB-ARBA"/>
</dbReference>
<comment type="similarity">
    <text evidence="2 9">Belongs to the TRAFAC class myosin-kinesin ATPase superfamily. Myosin family.</text>
</comment>
<dbReference type="InterPro" id="IPR036961">
    <property type="entry name" value="Kinesin_motor_dom_sf"/>
</dbReference>
<feature type="domain" description="TH1" evidence="11">
    <location>
        <begin position="803"/>
        <end position="1000"/>
    </location>
</feature>
<evidence type="ECO:0000256" key="4">
    <source>
        <dbReference type="ARBA" id="ARBA00022840"/>
    </source>
</evidence>
<dbReference type="Pfam" id="PF06017">
    <property type="entry name" value="Myosin_TH1"/>
    <property type="match status" value="1"/>
</dbReference>
<dbReference type="GO" id="GO:0051015">
    <property type="term" value="F:actin filament binding"/>
    <property type="evidence" value="ECO:0007669"/>
    <property type="project" value="TreeGrafter"/>
</dbReference>
<dbReference type="Proteomes" id="UP000183832">
    <property type="component" value="Unassembled WGS sequence"/>
</dbReference>
<dbReference type="GO" id="GO:0007015">
    <property type="term" value="P:actin filament organization"/>
    <property type="evidence" value="ECO:0007669"/>
    <property type="project" value="TreeGrafter"/>
</dbReference>
<dbReference type="Gene3D" id="3.40.850.10">
    <property type="entry name" value="Kinesin motor domain"/>
    <property type="match status" value="1"/>
</dbReference>
<dbReference type="GO" id="GO:0005546">
    <property type="term" value="F:phosphatidylinositol-4,5-bisphosphate binding"/>
    <property type="evidence" value="ECO:0007669"/>
    <property type="project" value="UniProtKB-ARBA"/>
</dbReference>
<feature type="binding site" evidence="9">
    <location>
        <begin position="101"/>
        <end position="108"/>
    </location>
    <ligand>
        <name>ATP</name>
        <dbReference type="ChEBI" id="CHEBI:30616"/>
    </ligand>
</feature>
<dbReference type="GO" id="GO:0005902">
    <property type="term" value="C:microvillus"/>
    <property type="evidence" value="ECO:0007669"/>
    <property type="project" value="TreeGrafter"/>
</dbReference>
<dbReference type="Gene3D" id="1.20.5.4820">
    <property type="match status" value="1"/>
</dbReference>
<dbReference type="GO" id="GO:0000146">
    <property type="term" value="F:microfilament motor activity"/>
    <property type="evidence" value="ECO:0007669"/>
    <property type="project" value="TreeGrafter"/>
</dbReference>
<dbReference type="GO" id="GO:0007368">
    <property type="term" value="P:determination of left/right symmetry"/>
    <property type="evidence" value="ECO:0007669"/>
    <property type="project" value="UniProtKB-ARBA"/>
</dbReference>
<evidence type="ECO:0000313" key="13">
    <source>
        <dbReference type="Proteomes" id="UP000183832"/>
    </source>
</evidence>
<dbReference type="InterPro" id="IPR000048">
    <property type="entry name" value="IQ_motif_EF-hand-BS"/>
</dbReference>
<evidence type="ECO:0000256" key="1">
    <source>
        <dbReference type="ARBA" id="ARBA00004413"/>
    </source>
</evidence>
<evidence type="ECO:0000259" key="10">
    <source>
        <dbReference type="PROSITE" id="PS51456"/>
    </source>
</evidence>